<feature type="repeat" description="TPR" evidence="3">
    <location>
        <begin position="541"/>
        <end position="574"/>
    </location>
</feature>
<gene>
    <name evidence="6" type="ORF">C7380_10745</name>
</gene>
<dbReference type="Pfam" id="PF13181">
    <property type="entry name" value="TPR_8"/>
    <property type="match status" value="6"/>
</dbReference>
<feature type="repeat" description="TPR" evidence="3">
    <location>
        <begin position="439"/>
        <end position="472"/>
    </location>
</feature>
<keyword evidence="1" id="KW-0677">Repeat</keyword>
<dbReference type="SUPFAM" id="SSF81901">
    <property type="entry name" value="HCP-like"/>
    <property type="match status" value="1"/>
</dbReference>
<dbReference type="AlphaFoldDB" id="A0AA45HIQ0"/>
<keyword evidence="7" id="KW-1185">Reference proteome</keyword>
<evidence type="ECO:0000313" key="7">
    <source>
        <dbReference type="Proteomes" id="UP000245921"/>
    </source>
</evidence>
<feature type="repeat" description="TPR" evidence="3">
    <location>
        <begin position="405"/>
        <end position="438"/>
    </location>
</feature>
<dbReference type="RefSeq" id="WP_158274808.1">
    <property type="nucleotide sequence ID" value="NZ_QGGI01000007.1"/>
</dbReference>
<dbReference type="SMART" id="SM00028">
    <property type="entry name" value="TPR"/>
    <property type="match status" value="16"/>
</dbReference>
<feature type="repeat" description="TPR" evidence="3">
    <location>
        <begin position="507"/>
        <end position="540"/>
    </location>
</feature>
<dbReference type="PROSITE" id="PS50005">
    <property type="entry name" value="TPR"/>
    <property type="match status" value="11"/>
</dbReference>
<evidence type="ECO:0000256" key="3">
    <source>
        <dbReference type="PROSITE-ProRule" id="PRU00339"/>
    </source>
</evidence>
<dbReference type="EMBL" id="QGGI01000007">
    <property type="protein sequence ID" value="PWJ95090.1"/>
    <property type="molecule type" value="Genomic_DNA"/>
</dbReference>
<feature type="repeat" description="TPR" evidence="3">
    <location>
        <begin position="575"/>
        <end position="608"/>
    </location>
</feature>
<evidence type="ECO:0000256" key="1">
    <source>
        <dbReference type="ARBA" id="ARBA00022737"/>
    </source>
</evidence>
<dbReference type="InterPro" id="IPR052346">
    <property type="entry name" value="O-mannosyl-transferase_TMTC"/>
</dbReference>
<feature type="repeat" description="TPR" evidence="3">
    <location>
        <begin position="299"/>
        <end position="332"/>
    </location>
</feature>
<dbReference type="InterPro" id="IPR006597">
    <property type="entry name" value="Sel1-like"/>
</dbReference>
<reference evidence="6 7" key="1">
    <citation type="submission" date="2018-05" db="EMBL/GenBank/DDBJ databases">
        <title>Genomic Encyclopedia of Type Strains, Phase IV (KMG-IV): sequencing the most valuable type-strain genomes for metagenomic binning, comparative biology and taxonomic classification.</title>
        <authorList>
            <person name="Goeker M."/>
        </authorList>
    </citation>
    <scope>NUCLEOTIDE SEQUENCE [LARGE SCALE GENOMIC DNA]</scope>
    <source>
        <strain evidence="6 7">DSM 24906</strain>
    </source>
</reference>
<dbReference type="Pfam" id="PF13431">
    <property type="entry name" value="TPR_17"/>
    <property type="match status" value="2"/>
</dbReference>
<dbReference type="Proteomes" id="UP000245921">
    <property type="component" value="Unassembled WGS sequence"/>
</dbReference>
<dbReference type="PANTHER" id="PTHR44227">
    <property type="match status" value="1"/>
</dbReference>
<dbReference type="Gene3D" id="1.25.40.10">
    <property type="entry name" value="Tetratricopeptide repeat domain"/>
    <property type="match status" value="5"/>
</dbReference>
<organism evidence="6 7">
    <name type="scientific">Oceanotoga teriensis</name>
    <dbReference type="NCBI Taxonomy" id="515440"/>
    <lineage>
        <taxon>Bacteria</taxon>
        <taxon>Thermotogati</taxon>
        <taxon>Thermotogota</taxon>
        <taxon>Thermotogae</taxon>
        <taxon>Petrotogales</taxon>
        <taxon>Petrotogaceae</taxon>
        <taxon>Oceanotoga</taxon>
    </lineage>
</organism>
<dbReference type="InterPro" id="IPR055430">
    <property type="entry name" value="HAT_Syf1_CNRKL1_C"/>
</dbReference>
<feature type="repeat" description="TPR" evidence="3">
    <location>
        <begin position="982"/>
        <end position="1015"/>
    </location>
</feature>
<dbReference type="InterPro" id="IPR011990">
    <property type="entry name" value="TPR-like_helical_dom_sf"/>
</dbReference>
<dbReference type="Pfam" id="PF23231">
    <property type="entry name" value="HAT_Syf1_CNRKL1_C"/>
    <property type="match status" value="1"/>
</dbReference>
<protein>
    <submittedName>
        <fullName evidence="6">Tetratricopeptide repeat protein</fullName>
    </submittedName>
</protein>
<feature type="domain" description="Pre-mRNA-splicing factor Syf1/CRNKL1-like C-terminal HAT-repeats" evidence="5">
    <location>
        <begin position="668"/>
        <end position="845"/>
    </location>
</feature>
<dbReference type="SMART" id="SM00386">
    <property type="entry name" value="HAT"/>
    <property type="match status" value="15"/>
</dbReference>
<dbReference type="InterPro" id="IPR003107">
    <property type="entry name" value="HAT"/>
</dbReference>
<evidence type="ECO:0000313" key="6">
    <source>
        <dbReference type="EMBL" id="PWJ95090.1"/>
    </source>
</evidence>
<evidence type="ECO:0000256" key="4">
    <source>
        <dbReference type="SAM" id="Coils"/>
    </source>
</evidence>
<keyword evidence="2 3" id="KW-0802">TPR repeat</keyword>
<evidence type="ECO:0000259" key="5">
    <source>
        <dbReference type="Pfam" id="PF23231"/>
    </source>
</evidence>
<dbReference type="InterPro" id="IPR019734">
    <property type="entry name" value="TPR_rpt"/>
</dbReference>
<dbReference type="PANTHER" id="PTHR44227:SF3">
    <property type="entry name" value="PROTEIN O-MANNOSYL-TRANSFERASE TMTC4"/>
    <property type="match status" value="1"/>
</dbReference>
<feature type="repeat" description="TPR" evidence="3">
    <location>
        <begin position="1018"/>
        <end position="1051"/>
    </location>
</feature>
<feature type="coiled-coil region" evidence="4">
    <location>
        <begin position="377"/>
        <end position="404"/>
    </location>
</feature>
<dbReference type="Pfam" id="PF13424">
    <property type="entry name" value="TPR_12"/>
    <property type="match status" value="1"/>
</dbReference>
<feature type="repeat" description="TPR" evidence="3">
    <location>
        <begin position="371"/>
        <end position="404"/>
    </location>
</feature>
<keyword evidence="4" id="KW-0175">Coiled coil</keyword>
<accession>A0AA45HIQ0</accession>
<feature type="repeat" description="TPR" evidence="3">
    <location>
        <begin position="778"/>
        <end position="811"/>
    </location>
</feature>
<proteinExistence type="predicted"/>
<dbReference type="SUPFAM" id="SSF48452">
    <property type="entry name" value="TPR-like"/>
    <property type="match status" value="3"/>
</dbReference>
<comment type="caution">
    <text evidence="6">The sequence shown here is derived from an EMBL/GenBank/DDBJ whole genome shotgun (WGS) entry which is preliminary data.</text>
</comment>
<dbReference type="GO" id="GO:0006396">
    <property type="term" value="P:RNA processing"/>
    <property type="evidence" value="ECO:0007669"/>
    <property type="project" value="InterPro"/>
</dbReference>
<evidence type="ECO:0000256" key="2">
    <source>
        <dbReference type="ARBA" id="ARBA00022803"/>
    </source>
</evidence>
<name>A0AA45HIQ0_9BACT</name>
<dbReference type="SMART" id="SM00671">
    <property type="entry name" value="SEL1"/>
    <property type="match status" value="5"/>
</dbReference>
<sequence>MINIDYNTFIEYLTGKSSHKRYAFFIGSDLNEKTNEVFMGYIAKFCEKTDSNILVNSYFSKYSEEAFYKYTNVNPVVCSKDSISIFLSFPTDKPTIINLNTDLNSDILSHNWANTLDSILANYTPVLIGVSSEDRALKNYFKEYYETDIYFVGVLDDLAKMLNKEYLKFLKVEDYSIFVKKLCKDILGIDSLSMNSSRVEFYWKNEYEKIEEYNSDFVKANEEISELVDSFFDDEDVKKAFLEESDIRRAALILELSAEKFDNDFEVIFNYARFLHFSLGDLDKAKIYYDKALKIDESSYVYENYALLMYDYGDFDEANKFFNKSVELFDSDEDKNPYLLIRYAIFLREYGDFDKSMDMFLRYKEFGDLNNYFYYEYALLLNDFKEYEKAIDCLKKAIEEDDTNYLYFGEIAKSYALINDFRNAKENYLKAINLSPDNISLLYNYGIFLVNFGFYDESTDYFKRIIDINPNFYMAYNEYALALEKLERYDEAESVYKMAIGKNPDFKNIYNNYGILLEKTGREDEAEKFYKKIISDFPDYPHAYYNYALLCQKRGDLNKAEEFYKKAIENDGSYVMAYMNLALLLTDLNNFEESIYYYEKILEMDDTNIFAFNNLALLYEHLDDSDKALNFYKEGMKKLSFFDNIHVNYLFFLQKFFPKKVDKEFKKFIKKFPDSAKLFYEYAKYLENVGDLDGVEEFYEKALEIEVFPDLIINYAIFLEKSNNFEKAELVYDKGIESFPNNAFIYYNYGVMLDIINDHDRSKKLVKKALRIDNTNPTFNYFYAKILFFQENNYKLAKKYLDKSLKVDPYNYYANVYYAMVLKALKNYNKSKIYFEKAIDIMPDSYYAYYQYALAKWQNNEVIRDIMDLFDKAVDIGYNYYVFYDYLYFLAQNLQFNRFEEIKDEALEIEGDSNPEFFTHLGYLYFYFIRDYDKSKIFYEKAIDMKYSFDFSEYADVLRNLGRFDEADKFYKKAFSAGFLSLNFYINYGVNFLNLKKYDEALEMFFNAADYDKEYEGSDLFVNIAFTYDLMGDYDKANEFYIKAEKVSKDNVYFSGNYAGFLFKRGLNYDKALKLLNSSISNNSFDDIQLLECYIYMLIYTDDFTKALKKLDFFYDKGIRTTTDFSSHLRKAIDMNHDRLDLIKSYLDKLCI</sequence>
<feature type="repeat" description="TPR" evidence="3">
    <location>
        <begin position="473"/>
        <end position="506"/>
    </location>
</feature>